<gene>
    <name evidence="2" type="ORF">GGQ83_002152</name>
</gene>
<dbReference type="InterPro" id="IPR023401">
    <property type="entry name" value="ODC_N"/>
</dbReference>
<evidence type="ECO:0000313" key="3">
    <source>
        <dbReference type="Proteomes" id="UP000553193"/>
    </source>
</evidence>
<dbReference type="EMBL" id="JACIDJ010000003">
    <property type="protein sequence ID" value="MBB3898709.1"/>
    <property type="molecule type" value="Genomic_DNA"/>
</dbReference>
<protein>
    <submittedName>
        <fullName evidence="2">Ornithine cyclodeaminase</fullName>
        <ecNumber evidence="2">4.3.1.12</ecNumber>
    </submittedName>
</protein>
<dbReference type="GO" id="GO:0016491">
    <property type="term" value="F:oxidoreductase activity"/>
    <property type="evidence" value="ECO:0007669"/>
    <property type="project" value="UniProtKB-ARBA"/>
</dbReference>
<accession>A0A840AAY3</accession>
<dbReference type="AlphaFoldDB" id="A0A840AAY3"/>
<keyword evidence="2" id="KW-0456">Lyase</keyword>
<evidence type="ECO:0000313" key="2">
    <source>
        <dbReference type="EMBL" id="MBB3898709.1"/>
    </source>
</evidence>
<dbReference type="SUPFAM" id="SSF51735">
    <property type="entry name" value="NAD(P)-binding Rossmann-fold domains"/>
    <property type="match status" value="1"/>
</dbReference>
<comment type="caution">
    <text evidence="2">The sequence shown here is derived from an EMBL/GenBank/DDBJ whole genome shotgun (WGS) entry which is preliminary data.</text>
</comment>
<dbReference type="Gene3D" id="3.40.50.720">
    <property type="entry name" value="NAD(P)-binding Rossmann-like Domain"/>
    <property type="match status" value="1"/>
</dbReference>
<dbReference type="NCBIfam" id="NF004793">
    <property type="entry name" value="PRK06141.1"/>
    <property type="match status" value="1"/>
</dbReference>
<dbReference type="RefSeq" id="WP_184383801.1">
    <property type="nucleotide sequence ID" value="NZ_JACIDJ010000003.1"/>
</dbReference>
<dbReference type="InterPro" id="IPR036291">
    <property type="entry name" value="NAD(P)-bd_dom_sf"/>
</dbReference>
<dbReference type="Proteomes" id="UP000553193">
    <property type="component" value="Unassembled WGS sequence"/>
</dbReference>
<dbReference type="InterPro" id="IPR003462">
    <property type="entry name" value="ODC_Mu_crystall"/>
</dbReference>
<organism evidence="2 3">
    <name type="scientific">Roseococcus suduntuyensis</name>
    <dbReference type="NCBI Taxonomy" id="455361"/>
    <lineage>
        <taxon>Bacteria</taxon>
        <taxon>Pseudomonadati</taxon>
        <taxon>Pseudomonadota</taxon>
        <taxon>Alphaproteobacteria</taxon>
        <taxon>Acetobacterales</taxon>
        <taxon>Roseomonadaceae</taxon>
        <taxon>Roseococcus</taxon>
    </lineage>
</organism>
<keyword evidence="3" id="KW-1185">Reference proteome</keyword>
<dbReference type="GO" id="GO:0008473">
    <property type="term" value="F:ornithine cyclodeaminase activity"/>
    <property type="evidence" value="ECO:0007669"/>
    <property type="project" value="UniProtKB-EC"/>
</dbReference>
<sequence length="304" mass="31055">MLQLDRQEIAARLPWPALVEALAAMFREGCDAPLRHRHPLPGGGSLLLMPAVGQGHSGVKVVHVAPGNAALGLPAVHAEYLLSDAATGVPVALLDGGELTDRRTAAASVLAARYLARPDSRRHLVLGAGKVAAALAEAFHAAYGMERTSIWARRPEQARALAARLVAHGVPATAVESPDPAGHDIISAATLATTPLVIGAALAPGMHLDLVGAYRPDMREADGAALARALCVVDTRAGAMAEAGDIVQAIAEGHITAGHVAAELAELCRGAHPGRTDPGQITLFKSVGWAGEDLAAAVLATCGG</sequence>
<dbReference type="FunFam" id="3.40.50.720:FF:000311">
    <property type="entry name" value="Ornithine cyclodeaminase"/>
    <property type="match status" value="1"/>
</dbReference>
<proteinExistence type="inferred from homology"/>
<dbReference type="EC" id="4.3.1.12" evidence="2"/>
<dbReference type="GO" id="GO:0019752">
    <property type="term" value="P:carboxylic acid metabolic process"/>
    <property type="evidence" value="ECO:0007669"/>
    <property type="project" value="UniProtKB-ARBA"/>
</dbReference>
<dbReference type="PIRSF" id="PIRSF001439">
    <property type="entry name" value="CryM"/>
    <property type="match status" value="1"/>
</dbReference>
<reference evidence="2 3" key="1">
    <citation type="submission" date="2020-08" db="EMBL/GenBank/DDBJ databases">
        <title>Genomic Encyclopedia of Type Strains, Phase IV (KMG-IV): sequencing the most valuable type-strain genomes for metagenomic binning, comparative biology and taxonomic classification.</title>
        <authorList>
            <person name="Goeker M."/>
        </authorList>
    </citation>
    <scope>NUCLEOTIDE SEQUENCE [LARGE SCALE GENOMIC DNA]</scope>
    <source>
        <strain evidence="2 3">DSM 19979</strain>
    </source>
</reference>
<comment type="similarity">
    <text evidence="1">Belongs to the ornithine cyclodeaminase/mu-crystallin family.</text>
</comment>
<dbReference type="Gene3D" id="3.30.1780.10">
    <property type="entry name" value="ornithine cyclodeaminase, domain 1"/>
    <property type="match status" value="1"/>
</dbReference>
<dbReference type="PANTHER" id="PTHR13812">
    <property type="entry name" value="KETIMINE REDUCTASE MU-CRYSTALLIN"/>
    <property type="match status" value="1"/>
</dbReference>
<dbReference type="PANTHER" id="PTHR13812:SF19">
    <property type="entry name" value="KETIMINE REDUCTASE MU-CRYSTALLIN"/>
    <property type="match status" value="1"/>
</dbReference>
<evidence type="ECO:0000256" key="1">
    <source>
        <dbReference type="ARBA" id="ARBA00008903"/>
    </source>
</evidence>
<dbReference type="Pfam" id="PF02423">
    <property type="entry name" value="OCD_Mu_crystall"/>
    <property type="match status" value="1"/>
</dbReference>
<dbReference type="GO" id="GO:0005737">
    <property type="term" value="C:cytoplasm"/>
    <property type="evidence" value="ECO:0007669"/>
    <property type="project" value="TreeGrafter"/>
</dbReference>
<name>A0A840AAY3_9PROT</name>